<evidence type="ECO:0000313" key="2">
    <source>
        <dbReference type="EMBL" id="ADJ54302.1"/>
    </source>
</evidence>
<gene>
    <name evidence="2" type="ORF">pHA1_gp24</name>
</gene>
<feature type="region of interest" description="Disordered" evidence="1">
    <location>
        <begin position="1"/>
        <end position="36"/>
    </location>
</feature>
<evidence type="ECO:0000256" key="1">
    <source>
        <dbReference type="SAM" id="MobiDB-lite"/>
    </source>
</evidence>
<feature type="compositionally biased region" description="Basic residues" evidence="1">
    <location>
        <begin position="1"/>
        <end position="12"/>
    </location>
</feature>
<dbReference type="EMBL" id="GU722198">
    <property type="protein sequence ID" value="ADJ54302.1"/>
    <property type="molecule type" value="Genomic_DNA"/>
</dbReference>
<reference evidence="2" key="1">
    <citation type="journal article" date="2010" name="Environ. Microbiol.">
        <title>Metagenomic analyses of novel viruses and plasmids from a cultured environmental sample of hyperthermophilic neutrophiles.</title>
        <authorList>
            <person name="Garrett R.A."/>
            <person name="Prangishvili D."/>
            <person name="Shah S.A."/>
            <person name="Reuter M."/>
            <person name="Stetter K.O."/>
            <person name="Peng X."/>
        </authorList>
    </citation>
    <scope>NUCLEOTIDE SEQUENCE</scope>
    <source>
        <plasmid evidence="2">hyperthermophilic archaeal plasmid 1</plasmid>
    </source>
</reference>
<keyword evidence="2" id="KW-0614">Plasmid</keyword>
<proteinExistence type="predicted"/>
<dbReference type="AlphaFoldDB" id="D9CGE8"/>
<feature type="compositionally biased region" description="Acidic residues" evidence="1">
    <location>
        <begin position="16"/>
        <end position="35"/>
    </location>
</feature>
<protein>
    <submittedName>
        <fullName evidence="2">Uncharacterized protein</fullName>
    </submittedName>
</protein>
<geneLocation type="plasmid" evidence="2">
    <name>hyperthermophilic archaeal plasmid 1</name>
</geneLocation>
<sequence>MARNRRVRKNRKQYTEPEECECSEADFEETEEEREWLEKLEEGIQESMDPNETDPWTWMVEYDGYDEQFYEDEPNEDDP</sequence>
<accession>D9CGE8</accession>
<name>D9CGE8_9ARCH</name>
<organism evidence="2">
    <name type="scientific">archaeon enrichment culture clone 1(2010)</name>
    <dbReference type="NCBI Taxonomy" id="795325"/>
    <lineage>
        <taxon>Archaea</taxon>
        <taxon>environmental samples</taxon>
    </lineage>
</organism>